<feature type="compositionally biased region" description="Acidic residues" evidence="1">
    <location>
        <begin position="332"/>
        <end position="341"/>
    </location>
</feature>
<organism evidence="2 3">
    <name type="scientific">Nesidiocoris tenuis</name>
    <dbReference type="NCBI Taxonomy" id="355587"/>
    <lineage>
        <taxon>Eukaryota</taxon>
        <taxon>Metazoa</taxon>
        <taxon>Ecdysozoa</taxon>
        <taxon>Arthropoda</taxon>
        <taxon>Hexapoda</taxon>
        <taxon>Insecta</taxon>
        <taxon>Pterygota</taxon>
        <taxon>Neoptera</taxon>
        <taxon>Paraneoptera</taxon>
        <taxon>Hemiptera</taxon>
        <taxon>Heteroptera</taxon>
        <taxon>Panheteroptera</taxon>
        <taxon>Cimicomorpha</taxon>
        <taxon>Miridae</taxon>
        <taxon>Dicyphina</taxon>
        <taxon>Nesidiocoris</taxon>
    </lineage>
</organism>
<dbReference type="Proteomes" id="UP000479000">
    <property type="component" value="Unassembled WGS sequence"/>
</dbReference>
<name>A0A6H5GP97_9HEMI</name>
<proteinExistence type="predicted"/>
<dbReference type="EMBL" id="CADCXU010016158">
    <property type="protein sequence ID" value="CAB0005282.1"/>
    <property type="molecule type" value="Genomic_DNA"/>
</dbReference>
<keyword evidence="3" id="KW-1185">Reference proteome</keyword>
<evidence type="ECO:0000313" key="2">
    <source>
        <dbReference type="EMBL" id="CAB0005282.1"/>
    </source>
</evidence>
<feature type="region of interest" description="Disordered" evidence="1">
    <location>
        <begin position="332"/>
        <end position="355"/>
    </location>
</feature>
<gene>
    <name evidence="2" type="ORF">NTEN_LOCUS10759</name>
</gene>
<dbReference type="AlphaFoldDB" id="A0A6H5GP97"/>
<evidence type="ECO:0000313" key="3">
    <source>
        <dbReference type="Proteomes" id="UP000479000"/>
    </source>
</evidence>
<accession>A0A6H5GP97</accession>
<evidence type="ECO:0000256" key="1">
    <source>
        <dbReference type="SAM" id="MobiDB-lite"/>
    </source>
</evidence>
<sequence length="355" mass="39733">MDTKQPNKYILLGPDYGKISVLTDNTVTDLVTDYNDLLCDNGCLIHSDGRTLKPISREAVETDITINYEYVQTNCTYNYTIQTIKKNNEPAALDSFLLSSSTDPFSKFAATLQDQPDPSLIQLHSDMKPNYYEQINSFILTPIGIMSVVAHLDNFNIKLHLCGYNRTRVTDNDCRSCPALERASTTRYLGVQFQMGSSHLRTCSRNIFLPLTWTYVLKDLTQNHGLLPIRLGDGGDQCSKNLEGPHADTNLKSIQEDSMIGGGFLEEELLHEDFIDILSHYWPVESDARVDDSVIGAGCDPIEFEDYDYFENNNSTIKIISNIEIDSAADADPPIEAETTDNIDSAVEASPPHRK</sequence>
<protein>
    <submittedName>
        <fullName evidence="2">Uncharacterized protein</fullName>
    </submittedName>
</protein>
<reference evidence="2 3" key="1">
    <citation type="submission" date="2020-02" db="EMBL/GenBank/DDBJ databases">
        <authorList>
            <person name="Ferguson B K."/>
        </authorList>
    </citation>
    <scope>NUCLEOTIDE SEQUENCE [LARGE SCALE GENOMIC DNA]</scope>
</reference>